<proteinExistence type="predicted"/>
<keyword evidence="1" id="KW-0472">Membrane</keyword>
<protein>
    <submittedName>
        <fullName evidence="2">Uncharacterized protein</fullName>
    </submittedName>
</protein>
<evidence type="ECO:0000313" key="3">
    <source>
        <dbReference type="Proteomes" id="UP000183376"/>
    </source>
</evidence>
<dbReference type="AlphaFoldDB" id="A0A1H0C7E5"/>
<dbReference type="EMBL" id="LT629701">
    <property type="protein sequence ID" value="SDN53820.1"/>
    <property type="molecule type" value="Genomic_DNA"/>
</dbReference>
<keyword evidence="1" id="KW-0812">Transmembrane</keyword>
<dbReference type="OrthoDB" id="3178004at2"/>
<feature type="transmembrane region" description="Helical" evidence="1">
    <location>
        <begin position="56"/>
        <end position="77"/>
    </location>
</feature>
<gene>
    <name evidence="2" type="ORF">SAMN04489726_7068</name>
</gene>
<dbReference type="Proteomes" id="UP000183376">
    <property type="component" value="Chromosome I"/>
</dbReference>
<dbReference type="RefSeq" id="WP_030426409.1">
    <property type="nucleotide sequence ID" value="NZ_JOEF01000001.1"/>
</dbReference>
<keyword evidence="1" id="KW-1133">Transmembrane helix</keyword>
<name>A0A1H0C7E5_ALLAB</name>
<reference evidence="2 3" key="1">
    <citation type="submission" date="2016-10" db="EMBL/GenBank/DDBJ databases">
        <authorList>
            <person name="de Groot N.N."/>
        </authorList>
    </citation>
    <scope>NUCLEOTIDE SEQUENCE [LARGE SCALE GENOMIC DNA]</scope>
    <source>
        <strain evidence="2 3">DSM 44149</strain>
    </source>
</reference>
<evidence type="ECO:0000313" key="2">
    <source>
        <dbReference type="EMBL" id="SDN53820.1"/>
    </source>
</evidence>
<feature type="transmembrane region" description="Helical" evidence="1">
    <location>
        <begin position="123"/>
        <end position="146"/>
    </location>
</feature>
<feature type="transmembrane region" description="Helical" evidence="1">
    <location>
        <begin position="89"/>
        <end position="111"/>
    </location>
</feature>
<dbReference type="STRING" id="211114.SAMN04489726_7068"/>
<evidence type="ECO:0000256" key="1">
    <source>
        <dbReference type="SAM" id="Phobius"/>
    </source>
</evidence>
<organism evidence="2 3">
    <name type="scientific">Allokutzneria albata</name>
    <name type="common">Kibdelosporangium albatum</name>
    <dbReference type="NCBI Taxonomy" id="211114"/>
    <lineage>
        <taxon>Bacteria</taxon>
        <taxon>Bacillati</taxon>
        <taxon>Actinomycetota</taxon>
        <taxon>Actinomycetes</taxon>
        <taxon>Pseudonocardiales</taxon>
        <taxon>Pseudonocardiaceae</taxon>
        <taxon>Allokutzneria</taxon>
    </lineage>
</organism>
<keyword evidence="3" id="KW-1185">Reference proteome</keyword>
<accession>A0A1H0C7E5</accession>
<sequence>MPSPKFARRLLLTLAPPVLVLGAAFLTWHALAERMPEPLAANVGPSGRANSHLSGSGLLSVFSFPPAVISLLCLALLLMARRNPPAQRFLVLTSFAVSGMHAALFAAVVAANLDVADAKSVTFGWWTFPLTLLVAALSGALGYALAGEVVIPKRITVDAKGLTVYSAPLRKRIALDEVKLARARSGTTLVVELDNGTEYVVTVDDADSAATQLNSLAERARTRD</sequence>